<dbReference type="GO" id="GO:0003700">
    <property type="term" value="F:DNA-binding transcription factor activity"/>
    <property type="evidence" value="ECO:0007669"/>
    <property type="project" value="TreeGrafter"/>
</dbReference>
<feature type="DNA-binding region" description="H-T-H motif" evidence="4">
    <location>
        <begin position="43"/>
        <end position="62"/>
    </location>
</feature>
<dbReference type="SUPFAM" id="SSF46689">
    <property type="entry name" value="Homeodomain-like"/>
    <property type="match status" value="1"/>
</dbReference>
<dbReference type="EMBL" id="CP007142">
    <property type="protein sequence ID" value="AJQ94016.1"/>
    <property type="molecule type" value="Genomic_DNA"/>
</dbReference>
<dbReference type="HOGENOM" id="CLU_069356_46_2_6"/>
<evidence type="ECO:0000313" key="7">
    <source>
        <dbReference type="Proteomes" id="UP000032266"/>
    </source>
</evidence>
<evidence type="ECO:0000259" key="5">
    <source>
        <dbReference type="PROSITE" id="PS50977"/>
    </source>
</evidence>
<keyword evidence="3" id="KW-0804">Transcription</keyword>
<dbReference type="PROSITE" id="PS50977">
    <property type="entry name" value="HTH_TETR_2"/>
    <property type="match status" value="1"/>
</dbReference>
<dbReference type="PANTHER" id="PTHR30055">
    <property type="entry name" value="HTH-TYPE TRANSCRIPTIONAL REGULATOR RUTR"/>
    <property type="match status" value="1"/>
</dbReference>
<dbReference type="AlphaFoldDB" id="A0A0C5VIC4"/>
<evidence type="ECO:0000256" key="4">
    <source>
        <dbReference type="PROSITE-ProRule" id="PRU00335"/>
    </source>
</evidence>
<dbReference type="PANTHER" id="PTHR30055:SF234">
    <property type="entry name" value="HTH-TYPE TRANSCRIPTIONAL REGULATOR BETI"/>
    <property type="match status" value="1"/>
</dbReference>
<name>A0A0C5VIC4_9GAMM</name>
<dbReference type="Gene3D" id="1.10.357.10">
    <property type="entry name" value="Tetracycline Repressor, domain 2"/>
    <property type="match status" value="1"/>
</dbReference>
<keyword evidence="1" id="KW-0805">Transcription regulation</keyword>
<organism evidence="6 7">
    <name type="scientific">Gynuella sunshinyii YC6258</name>
    <dbReference type="NCBI Taxonomy" id="1445510"/>
    <lineage>
        <taxon>Bacteria</taxon>
        <taxon>Pseudomonadati</taxon>
        <taxon>Pseudomonadota</taxon>
        <taxon>Gammaproteobacteria</taxon>
        <taxon>Oceanospirillales</taxon>
        <taxon>Saccharospirillaceae</taxon>
        <taxon>Gynuella</taxon>
    </lineage>
</organism>
<sequence>MSSKDLNKRLKRIPQQERSIVRFESVVAATLKLLSERSYEAISMREIAREADMPIASVYQYFPTKLSIVHEIWSRYTNEVYEHLSAELIAIQSGDDTDIGVLIDGMVDLMVLAQREQQAFIEVWACVAAAPELRELNTQDTIRTAELIADTMGKLGPRKPTAEEIDVFQSISIIMCESAGATTKLAMTLPEPLRGQTVRQLKQSLQWIYEGAVRKLDEAVPG</sequence>
<keyword evidence="7" id="KW-1185">Reference proteome</keyword>
<feature type="domain" description="HTH tetR-type" evidence="5">
    <location>
        <begin position="20"/>
        <end position="80"/>
    </location>
</feature>
<protein>
    <submittedName>
        <fullName evidence="6">Transcriptional regulator</fullName>
    </submittedName>
</protein>
<proteinExistence type="predicted"/>
<dbReference type="InterPro" id="IPR001647">
    <property type="entry name" value="HTH_TetR"/>
</dbReference>
<dbReference type="OrthoDB" id="9816320at2"/>
<dbReference type="InterPro" id="IPR009057">
    <property type="entry name" value="Homeodomain-like_sf"/>
</dbReference>
<dbReference type="Pfam" id="PF00440">
    <property type="entry name" value="TetR_N"/>
    <property type="match status" value="1"/>
</dbReference>
<dbReference type="Proteomes" id="UP000032266">
    <property type="component" value="Chromosome"/>
</dbReference>
<dbReference type="KEGG" id="gsn:YC6258_01972"/>
<gene>
    <name evidence="6" type="ORF">YC6258_01972</name>
</gene>
<keyword evidence="2 4" id="KW-0238">DNA-binding</keyword>
<reference evidence="6 7" key="1">
    <citation type="submission" date="2014-01" db="EMBL/GenBank/DDBJ databases">
        <title>Full genme sequencing of cellulolytic bacterium Gynuella sunshinyii YC6258T gen. nov., sp. nov.</title>
        <authorList>
            <person name="Khan H."/>
            <person name="Chung E.J."/>
            <person name="Chung Y.R."/>
        </authorList>
    </citation>
    <scope>NUCLEOTIDE SEQUENCE [LARGE SCALE GENOMIC DNA]</scope>
    <source>
        <strain evidence="6 7">YC6258</strain>
    </source>
</reference>
<dbReference type="RefSeq" id="WP_044616635.1">
    <property type="nucleotide sequence ID" value="NZ_CP007142.1"/>
</dbReference>
<evidence type="ECO:0000313" key="6">
    <source>
        <dbReference type="EMBL" id="AJQ94016.1"/>
    </source>
</evidence>
<evidence type="ECO:0000256" key="1">
    <source>
        <dbReference type="ARBA" id="ARBA00023015"/>
    </source>
</evidence>
<accession>A0A0C5VIC4</accession>
<dbReference type="InterPro" id="IPR050109">
    <property type="entry name" value="HTH-type_TetR-like_transc_reg"/>
</dbReference>
<evidence type="ECO:0000256" key="2">
    <source>
        <dbReference type="ARBA" id="ARBA00023125"/>
    </source>
</evidence>
<dbReference type="STRING" id="1445510.YC6258_01972"/>
<dbReference type="GO" id="GO:0000976">
    <property type="term" value="F:transcription cis-regulatory region binding"/>
    <property type="evidence" value="ECO:0007669"/>
    <property type="project" value="TreeGrafter"/>
</dbReference>
<evidence type="ECO:0000256" key="3">
    <source>
        <dbReference type="ARBA" id="ARBA00023163"/>
    </source>
</evidence>